<keyword evidence="2" id="KW-1185">Reference proteome</keyword>
<evidence type="ECO:0000313" key="2">
    <source>
        <dbReference type="Proteomes" id="UP000526625"/>
    </source>
</evidence>
<name>A0ABR6QVQ9_RHITR</name>
<evidence type="ECO:0000313" key="1">
    <source>
        <dbReference type="EMBL" id="MBB6491020.1"/>
    </source>
</evidence>
<dbReference type="EMBL" id="JACHBF010000003">
    <property type="protein sequence ID" value="MBB6491020.1"/>
    <property type="molecule type" value="Genomic_DNA"/>
</dbReference>
<comment type="caution">
    <text evidence="1">The sequence shown here is derived from an EMBL/GenBank/DDBJ whole genome shotgun (WGS) entry which is preliminary data.</text>
</comment>
<reference evidence="1 2" key="1">
    <citation type="submission" date="2020-08" db="EMBL/GenBank/DDBJ databases">
        <title>Genomic Encyclopedia of Type Strains, Phase IV (KMG-V): Genome sequencing to study the core and pangenomes of soil and plant-associated prokaryotes.</title>
        <authorList>
            <person name="Whitman W."/>
        </authorList>
    </citation>
    <scope>NUCLEOTIDE SEQUENCE [LARGE SCALE GENOMIC DNA]</scope>
    <source>
        <strain evidence="1 2">SEMIA 4059</strain>
    </source>
</reference>
<protein>
    <submittedName>
        <fullName evidence="1">Uncharacterized protein</fullName>
    </submittedName>
</protein>
<dbReference type="Proteomes" id="UP000526625">
    <property type="component" value="Unassembled WGS sequence"/>
</dbReference>
<organism evidence="1 2">
    <name type="scientific">Rhizobium tropici</name>
    <dbReference type="NCBI Taxonomy" id="398"/>
    <lineage>
        <taxon>Bacteria</taxon>
        <taxon>Pseudomonadati</taxon>
        <taxon>Pseudomonadota</taxon>
        <taxon>Alphaproteobacteria</taxon>
        <taxon>Hyphomicrobiales</taxon>
        <taxon>Rhizobiaceae</taxon>
        <taxon>Rhizobium/Agrobacterium group</taxon>
        <taxon>Rhizobium</taxon>
    </lineage>
</organism>
<proteinExistence type="predicted"/>
<gene>
    <name evidence="1" type="ORF">GGD45_001417</name>
</gene>
<sequence>MAKKRFAQHLLRHLKVESGRSSFVFADVLTILALA</sequence>
<accession>A0ABR6QVQ9</accession>